<evidence type="ECO:0000313" key="2">
    <source>
        <dbReference type="EMBL" id="KRN93118.1"/>
    </source>
</evidence>
<reference evidence="2 3" key="1">
    <citation type="journal article" date="2015" name="Genome Announc.">
        <title>Expanding the biotechnology potential of lactobacilli through comparative genomics of 213 strains and associated genera.</title>
        <authorList>
            <person name="Sun Z."/>
            <person name="Harris H.M."/>
            <person name="McCann A."/>
            <person name="Guo C."/>
            <person name="Argimon S."/>
            <person name="Zhang W."/>
            <person name="Yang X."/>
            <person name="Jeffery I.B."/>
            <person name="Cooney J.C."/>
            <person name="Kagawa T.F."/>
            <person name="Liu W."/>
            <person name="Song Y."/>
            <person name="Salvetti E."/>
            <person name="Wrobel A."/>
            <person name="Rasinkangas P."/>
            <person name="Parkhill J."/>
            <person name="Rea M.C."/>
            <person name="O'Sullivan O."/>
            <person name="Ritari J."/>
            <person name="Douillard F.P."/>
            <person name="Paul Ross R."/>
            <person name="Yang R."/>
            <person name="Briner A.E."/>
            <person name="Felis G.E."/>
            <person name="de Vos W.M."/>
            <person name="Barrangou R."/>
            <person name="Klaenhammer T.R."/>
            <person name="Caufield P.W."/>
            <person name="Cui Y."/>
            <person name="Zhang H."/>
            <person name="O'Toole P.W."/>
        </authorList>
    </citation>
    <scope>NUCLEOTIDE SEQUENCE [LARGE SCALE GENOMIC DNA]</scope>
    <source>
        <strain evidence="2 3">DSM 18001</strain>
    </source>
</reference>
<dbReference type="SUPFAM" id="SSF140931">
    <property type="entry name" value="Fic-like"/>
    <property type="match status" value="1"/>
</dbReference>
<dbReference type="NCBIfam" id="TIGR01550">
    <property type="entry name" value="DOC_P1"/>
    <property type="match status" value="1"/>
</dbReference>
<evidence type="ECO:0000259" key="1">
    <source>
        <dbReference type="PROSITE" id="PS51459"/>
    </source>
</evidence>
<dbReference type="AlphaFoldDB" id="A0A0R2KUF8"/>
<keyword evidence="3" id="KW-1185">Reference proteome</keyword>
<dbReference type="InterPro" id="IPR053737">
    <property type="entry name" value="Type_II_TA_Toxin"/>
</dbReference>
<sequence>MKYLSKEELVAINQLVLKRANSQLIGVQYPQGLDLVIEQPQQVIFGRELYPNLWIKAAFVIQKITKKHIFTDGNKRTAILAGLIFLEMNGYKLEFSADAGEEIMLGVTNSADTEETMLSLAEWLKSHAKNVEK</sequence>
<dbReference type="EMBL" id="JQBX01000026">
    <property type="protein sequence ID" value="KRN93118.1"/>
    <property type="molecule type" value="Genomic_DNA"/>
</dbReference>
<dbReference type="Pfam" id="PF02661">
    <property type="entry name" value="Fic"/>
    <property type="match status" value="1"/>
</dbReference>
<dbReference type="Proteomes" id="UP000051859">
    <property type="component" value="Unassembled WGS sequence"/>
</dbReference>
<dbReference type="InterPro" id="IPR003812">
    <property type="entry name" value="Fido"/>
</dbReference>
<dbReference type="RefSeq" id="WP_057804249.1">
    <property type="nucleotide sequence ID" value="NZ_JQBX01000026.1"/>
</dbReference>
<comment type="caution">
    <text evidence="2">The sequence shown here is derived from an EMBL/GenBank/DDBJ whole genome shotgun (WGS) entry which is preliminary data.</text>
</comment>
<dbReference type="PANTHER" id="PTHR39426">
    <property type="entry name" value="HOMOLOGY TO DEATH-ON-CURING PROTEIN OF PHAGE P1"/>
    <property type="match status" value="1"/>
</dbReference>
<dbReference type="InterPro" id="IPR006440">
    <property type="entry name" value="Doc"/>
</dbReference>
<dbReference type="PANTHER" id="PTHR39426:SF1">
    <property type="entry name" value="HOMOLOGY TO DEATH-ON-CURING PROTEIN OF PHAGE P1"/>
    <property type="match status" value="1"/>
</dbReference>
<organism evidence="2 3">
    <name type="scientific">Pediococcus stilesii</name>
    <dbReference type="NCBI Taxonomy" id="331679"/>
    <lineage>
        <taxon>Bacteria</taxon>
        <taxon>Bacillati</taxon>
        <taxon>Bacillota</taxon>
        <taxon>Bacilli</taxon>
        <taxon>Lactobacillales</taxon>
        <taxon>Lactobacillaceae</taxon>
        <taxon>Pediococcus</taxon>
    </lineage>
</organism>
<dbReference type="Gene3D" id="1.20.120.1870">
    <property type="entry name" value="Fic/DOC protein, Fido domain"/>
    <property type="match status" value="1"/>
</dbReference>
<evidence type="ECO:0000313" key="3">
    <source>
        <dbReference type="Proteomes" id="UP000051859"/>
    </source>
</evidence>
<feature type="domain" description="Fido" evidence="1">
    <location>
        <begin position="4"/>
        <end position="126"/>
    </location>
</feature>
<gene>
    <name evidence="2" type="ORF">IV81_GL000968</name>
</gene>
<dbReference type="PROSITE" id="PS51459">
    <property type="entry name" value="FIDO"/>
    <property type="match status" value="1"/>
</dbReference>
<protein>
    <recommendedName>
        <fullName evidence="1">Fido domain-containing protein</fullName>
    </recommendedName>
</protein>
<name>A0A0R2KUF8_9LACO</name>
<dbReference type="GO" id="GO:0016301">
    <property type="term" value="F:kinase activity"/>
    <property type="evidence" value="ECO:0007669"/>
    <property type="project" value="InterPro"/>
</dbReference>
<proteinExistence type="predicted"/>
<dbReference type="PATRIC" id="fig|331679.3.peg.977"/>
<dbReference type="InterPro" id="IPR036597">
    <property type="entry name" value="Fido-like_dom_sf"/>
</dbReference>
<accession>A0A0R2KUF8</accession>